<dbReference type="GO" id="GO:0008705">
    <property type="term" value="F:methionine synthase activity"/>
    <property type="evidence" value="ECO:0007669"/>
    <property type="project" value="TreeGrafter"/>
</dbReference>
<dbReference type="Proteomes" id="UP000239663">
    <property type="component" value="Unassembled WGS sequence"/>
</dbReference>
<dbReference type="InterPro" id="IPR003759">
    <property type="entry name" value="Cbl-bd_cap"/>
</dbReference>
<dbReference type="GO" id="GO:0005829">
    <property type="term" value="C:cytosol"/>
    <property type="evidence" value="ECO:0007669"/>
    <property type="project" value="TreeGrafter"/>
</dbReference>
<feature type="domain" description="B12-binding" evidence="3">
    <location>
        <begin position="87"/>
        <end position="214"/>
    </location>
</feature>
<dbReference type="Gene3D" id="3.40.50.280">
    <property type="entry name" value="Cobalamin-binding domain"/>
    <property type="match status" value="1"/>
</dbReference>
<keyword evidence="1" id="KW-0479">Metal-binding</keyword>
<accession>A0A2S7N053</accession>
<evidence type="ECO:0000259" key="3">
    <source>
        <dbReference type="PROSITE" id="PS51332"/>
    </source>
</evidence>
<dbReference type="InterPro" id="IPR036724">
    <property type="entry name" value="Cobalamin-bd_sf"/>
</dbReference>
<dbReference type="PANTHER" id="PTHR45833">
    <property type="entry name" value="METHIONINE SYNTHASE"/>
    <property type="match status" value="1"/>
</dbReference>
<reference evidence="4 5" key="1">
    <citation type="submission" date="2017-12" db="EMBL/GenBank/DDBJ databases">
        <title>Taxonomic description and draft genome of Pradoshia cofamensis Gen. nov., sp. nov., a thermotolerant bacillale isolated from anterior gut of earthworm Eisenia fetida.</title>
        <authorList>
            <person name="Saha T."/>
            <person name="Chakraborty R."/>
        </authorList>
    </citation>
    <scope>NUCLEOTIDE SEQUENCE [LARGE SCALE GENOMIC DNA]</scope>
    <source>
        <strain evidence="4 5">EAG3</strain>
    </source>
</reference>
<keyword evidence="5" id="KW-1185">Reference proteome</keyword>
<dbReference type="SUPFAM" id="SSF52242">
    <property type="entry name" value="Cobalamin (vitamin B12)-binding domain"/>
    <property type="match status" value="1"/>
</dbReference>
<dbReference type="InterPro" id="IPR036594">
    <property type="entry name" value="Meth_synthase_dom"/>
</dbReference>
<sequence>MFKGTEFADILLKGNTVLAWKYIEAYKDEEILTIYEDIITPAMHRIGLLWENNKITVADEHIATAICDFVLSRLSNVHKSSQDSAPRGRAMFLCLEGEQHYLGLKMANYLFVDHGWDTKYFGPNLPLEYALQTAAEWEPDVIGLSVSIVTHLPKLKTYCSQLEAISPSATIFVGGRLGAKYDLTNHISRNTLISSDLSTLDNWLKNYNMGEKENAAY</sequence>
<evidence type="ECO:0000256" key="2">
    <source>
        <dbReference type="ARBA" id="ARBA00023285"/>
    </source>
</evidence>
<dbReference type="InterPro" id="IPR006158">
    <property type="entry name" value="Cobalamin-bd"/>
</dbReference>
<dbReference type="CDD" id="cd02065">
    <property type="entry name" value="B12-binding_like"/>
    <property type="match status" value="1"/>
</dbReference>
<dbReference type="GO" id="GO:0050667">
    <property type="term" value="P:homocysteine metabolic process"/>
    <property type="evidence" value="ECO:0007669"/>
    <property type="project" value="TreeGrafter"/>
</dbReference>
<dbReference type="GO" id="GO:0031419">
    <property type="term" value="F:cobalamin binding"/>
    <property type="evidence" value="ECO:0007669"/>
    <property type="project" value="InterPro"/>
</dbReference>
<organism evidence="4 5">
    <name type="scientific">Pradoshia eiseniae</name>
    <dbReference type="NCBI Taxonomy" id="2064768"/>
    <lineage>
        <taxon>Bacteria</taxon>
        <taxon>Bacillati</taxon>
        <taxon>Bacillota</taxon>
        <taxon>Bacilli</taxon>
        <taxon>Bacillales</taxon>
        <taxon>Bacillaceae</taxon>
        <taxon>Pradoshia</taxon>
    </lineage>
</organism>
<dbReference type="RefSeq" id="WP_104849120.1">
    <property type="nucleotide sequence ID" value="NZ_PKOZ01000004.1"/>
</dbReference>
<dbReference type="PROSITE" id="PS51332">
    <property type="entry name" value="B12_BINDING"/>
    <property type="match status" value="1"/>
</dbReference>
<dbReference type="OrthoDB" id="5756833at2"/>
<dbReference type="InterPro" id="IPR050554">
    <property type="entry name" value="Met_Synthase/Corrinoid"/>
</dbReference>
<name>A0A2S7N053_9BACI</name>
<dbReference type="PANTHER" id="PTHR45833:SF1">
    <property type="entry name" value="METHIONINE SYNTHASE"/>
    <property type="match status" value="1"/>
</dbReference>
<dbReference type="Gene3D" id="1.10.1240.10">
    <property type="entry name" value="Methionine synthase domain"/>
    <property type="match status" value="1"/>
</dbReference>
<dbReference type="Pfam" id="PF02310">
    <property type="entry name" value="B12-binding"/>
    <property type="match status" value="1"/>
</dbReference>
<comment type="caution">
    <text evidence="4">The sequence shown here is derived from an EMBL/GenBank/DDBJ whole genome shotgun (WGS) entry which is preliminary data.</text>
</comment>
<dbReference type="Pfam" id="PF02607">
    <property type="entry name" value="B12-binding_2"/>
    <property type="match status" value="1"/>
</dbReference>
<keyword evidence="2" id="KW-0170">Cobalt</keyword>
<proteinExistence type="predicted"/>
<gene>
    <name evidence="4" type="ORF">CYL18_08740</name>
</gene>
<protein>
    <submittedName>
        <fullName evidence="4">Cobalamin-binding protein</fullName>
    </submittedName>
</protein>
<dbReference type="AlphaFoldDB" id="A0A2S7N053"/>
<evidence type="ECO:0000313" key="4">
    <source>
        <dbReference type="EMBL" id="PQD95365.1"/>
    </source>
</evidence>
<dbReference type="EMBL" id="PKOZ01000004">
    <property type="protein sequence ID" value="PQD95365.1"/>
    <property type="molecule type" value="Genomic_DNA"/>
</dbReference>
<evidence type="ECO:0000256" key="1">
    <source>
        <dbReference type="ARBA" id="ARBA00022723"/>
    </source>
</evidence>
<dbReference type="GO" id="GO:0046653">
    <property type="term" value="P:tetrahydrofolate metabolic process"/>
    <property type="evidence" value="ECO:0007669"/>
    <property type="project" value="TreeGrafter"/>
</dbReference>
<dbReference type="GO" id="GO:0046872">
    <property type="term" value="F:metal ion binding"/>
    <property type="evidence" value="ECO:0007669"/>
    <property type="project" value="UniProtKB-KW"/>
</dbReference>
<evidence type="ECO:0000313" key="5">
    <source>
        <dbReference type="Proteomes" id="UP000239663"/>
    </source>
</evidence>